<dbReference type="PROSITE" id="PS51257">
    <property type="entry name" value="PROKAR_LIPOPROTEIN"/>
    <property type="match status" value="1"/>
</dbReference>
<gene>
    <name evidence="2" type="ORF">BKP45_16700</name>
</gene>
<feature type="chain" id="PRO_5038618545" evidence="1">
    <location>
        <begin position="21"/>
        <end position="68"/>
    </location>
</feature>
<organism evidence="2 3">
    <name type="scientific">Anaerobacillus alkalidiazotrophicus</name>
    <dbReference type="NCBI Taxonomy" id="472963"/>
    <lineage>
        <taxon>Bacteria</taxon>
        <taxon>Bacillati</taxon>
        <taxon>Bacillota</taxon>
        <taxon>Bacilli</taxon>
        <taxon>Bacillales</taxon>
        <taxon>Bacillaceae</taxon>
        <taxon>Anaerobacillus</taxon>
    </lineage>
</organism>
<accession>A0A1S2M0M6</accession>
<comment type="caution">
    <text evidence="2">The sequence shown here is derived from an EMBL/GenBank/DDBJ whole genome shotgun (WGS) entry which is preliminary data.</text>
</comment>
<evidence type="ECO:0000256" key="1">
    <source>
        <dbReference type="SAM" id="SignalP"/>
    </source>
</evidence>
<protein>
    <submittedName>
        <fullName evidence="2">Uncharacterized protein</fullName>
    </submittedName>
</protein>
<keyword evidence="3" id="KW-1185">Reference proteome</keyword>
<proteinExistence type="predicted"/>
<sequence length="68" mass="7410">MKKKILAAFFLLLVVVIAGCNGGEDTQETETVTFSKEAFDISLLDNTENFVNISPEGKTIYAYFTGVG</sequence>
<evidence type="ECO:0000313" key="2">
    <source>
        <dbReference type="EMBL" id="OIJ18114.1"/>
    </source>
</evidence>
<dbReference type="RefSeq" id="WP_071390741.1">
    <property type="nucleotide sequence ID" value="NZ_MLQS01000030.1"/>
</dbReference>
<dbReference type="EMBL" id="MLQS01000030">
    <property type="protein sequence ID" value="OIJ18114.1"/>
    <property type="molecule type" value="Genomic_DNA"/>
</dbReference>
<name>A0A1S2M0M6_9BACI</name>
<feature type="signal peptide" evidence="1">
    <location>
        <begin position="1"/>
        <end position="20"/>
    </location>
</feature>
<keyword evidence="1" id="KW-0732">Signal</keyword>
<dbReference type="STRING" id="472963.BKP45_16700"/>
<reference evidence="2 3" key="1">
    <citation type="submission" date="2016-10" db="EMBL/GenBank/DDBJ databases">
        <title>Draft genome sequences of four alkaliphilic bacteria belonging to the Anaerobacillus genus.</title>
        <authorList>
            <person name="Bassil N.M."/>
            <person name="Lloyd J.R."/>
        </authorList>
    </citation>
    <scope>NUCLEOTIDE SEQUENCE [LARGE SCALE GENOMIC DNA]</scope>
    <source>
        <strain evidence="2 3">DSM 22531</strain>
    </source>
</reference>
<evidence type="ECO:0000313" key="3">
    <source>
        <dbReference type="Proteomes" id="UP000180057"/>
    </source>
</evidence>
<dbReference type="OrthoDB" id="2974047at2"/>
<dbReference type="Proteomes" id="UP000180057">
    <property type="component" value="Unassembled WGS sequence"/>
</dbReference>
<dbReference type="AlphaFoldDB" id="A0A1S2M0M6"/>